<feature type="transmembrane region" description="Helical" evidence="2">
    <location>
        <begin position="271"/>
        <end position="294"/>
    </location>
</feature>
<keyword evidence="5" id="KW-1185">Reference proteome</keyword>
<evidence type="ECO:0000313" key="5">
    <source>
        <dbReference type="Proteomes" id="UP000194127"/>
    </source>
</evidence>
<accession>A0A1X6MZZ9</accession>
<keyword evidence="3" id="KW-0732">Signal</keyword>
<feature type="region of interest" description="Disordered" evidence="1">
    <location>
        <begin position="433"/>
        <end position="500"/>
    </location>
</feature>
<feature type="chain" id="PRO_5010876543" evidence="3">
    <location>
        <begin position="18"/>
        <end position="521"/>
    </location>
</feature>
<feature type="transmembrane region" description="Helical" evidence="2">
    <location>
        <begin position="201"/>
        <end position="225"/>
    </location>
</feature>
<keyword evidence="2" id="KW-0472">Membrane</keyword>
<dbReference type="RefSeq" id="XP_024338557.1">
    <property type="nucleotide sequence ID" value="XM_024482729.1"/>
</dbReference>
<evidence type="ECO:0000256" key="2">
    <source>
        <dbReference type="SAM" id="Phobius"/>
    </source>
</evidence>
<gene>
    <name evidence="4" type="ORF">POSPLADRAFT_1074645</name>
</gene>
<dbReference type="Proteomes" id="UP000194127">
    <property type="component" value="Unassembled WGS sequence"/>
</dbReference>
<dbReference type="GeneID" id="36327678"/>
<feature type="region of interest" description="Disordered" evidence="1">
    <location>
        <begin position="344"/>
        <end position="364"/>
    </location>
</feature>
<feature type="transmembrane region" description="Helical" evidence="2">
    <location>
        <begin position="169"/>
        <end position="189"/>
    </location>
</feature>
<dbReference type="STRING" id="670580.A0A1X6MZZ9"/>
<reference evidence="4 5" key="1">
    <citation type="submission" date="2017-04" db="EMBL/GenBank/DDBJ databases">
        <title>Genome Sequence of the Model Brown-Rot Fungus Postia placenta SB12.</title>
        <authorList>
            <consortium name="DOE Joint Genome Institute"/>
            <person name="Gaskell J."/>
            <person name="Kersten P."/>
            <person name="Larrondo L.F."/>
            <person name="Canessa P."/>
            <person name="Martinez D."/>
            <person name="Hibbett D."/>
            <person name="Schmoll M."/>
            <person name="Kubicek C.P."/>
            <person name="Martinez A.T."/>
            <person name="Yadav J."/>
            <person name="Master E."/>
            <person name="Magnuson J.K."/>
            <person name="James T."/>
            <person name="Yaver D."/>
            <person name="Berka R."/>
            <person name="Labutti K."/>
            <person name="Lipzen A."/>
            <person name="Aerts A."/>
            <person name="Barry K."/>
            <person name="Henrissat B."/>
            <person name="Blanchette R."/>
            <person name="Grigoriev I."/>
            <person name="Cullen D."/>
        </authorList>
    </citation>
    <scope>NUCLEOTIDE SEQUENCE [LARGE SCALE GENOMIC DNA]</scope>
    <source>
        <strain evidence="4 5">MAD-698-R-SB12</strain>
    </source>
</reference>
<feature type="compositionally biased region" description="Basic and acidic residues" evidence="1">
    <location>
        <begin position="452"/>
        <end position="472"/>
    </location>
</feature>
<feature type="transmembrane region" description="Helical" evidence="2">
    <location>
        <begin position="237"/>
        <end position="259"/>
    </location>
</feature>
<sequence>MDRRWLLPLSILGSVAAQNGTNTTDGFPSDPILALRPSLAHSLPVQLLLTGIVLTLMSVLLLQLLFTAQYHCRLALVNFSLQISAVVTLLVTCVSTVYVVMSTVDGQSQTWPYMLNYVAVNIPPEASEGWSLAGRAAWLLMQATTGMLIQCTHIQFLTLLFPSKLERRLIFLLLGPLALTSAAMQLIRIQTDWTVQRIAQAVQSVCNATLSLLFTVSLFLWGLLVNRKNAWRMDGGTAAFGAGALMLAPMSTAIALIYIPPRDHFSWMKPLMWSIILWQSFLGWWWWVGAGMGVGELDELLSREEKRQNKRKRRSARRKEQREKAETLIKGVADALSFKRHRANEEGPDAAHSPSSPRPPSVMTGRFRRVVNHSYNLFLLLRHEHLTAEREQAAEWGERINQVYGREGSGGLGTRGWGLGEYGVRRMVSGNGPASFDHTVSDPEAEGEDGDVDKAEKGVDTDAVGRDEDDVHRVRRRNVRQGGGDDGDAHAHPSDDARQRTSMWWWGPLRRWRLQDTTEYS</sequence>
<dbReference type="OrthoDB" id="3357304at2759"/>
<organism evidence="4 5">
    <name type="scientific">Postia placenta MAD-698-R-SB12</name>
    <dbReference type="NCBI Taxonomy" id="670580"/>
    <lineage>
        <taxon>Eukaryota</taxon>
        <taxon>Fungi</taxon>
        <taxon>Dikarya</taxon>
        <taxon>Basidiomycota</taxon>
        <taxon>Agaricomycotina</taxon>
        <taxon>Agaricomycetes</taxon>
        <taxon>Polyporales</taxon>
        <taxon>Adustoporiaceae</taxon>
        <taxon>Rhodonia</taxon>
    </lineage>
</organism>
<feature type="transmembrane region" description="Helical" evidence="2">
    <location>
        <begin position="74"/>
        <end position="101"/>
    </location>
</feature>
<feature type="transmembrane region" description="Helical" evidence="2">
    <location>
        <begin position="41"/>
        <end position="62"/>
    </location>
</feature>
<feature type="transmembrane region" description="Helical" evidence="2">
    <location>
        <begin position="136"/>
        <end position="157"/>
    </location>
</feature>
<evidence type="ECO:0000313" key="4">
    <source>
        <dbReference type="EMBL" id="OSX61763.1"/>
    </source>
</evidence>
<feature type="compositionally biased region" description="Basic and acidic residues" evidence="1">
    <location>
        <begin position="487"/>
        <end position="499"/>
    </location>
</feature>
<dbReference type="AlphaFoldDB" id="A0A1X6MZZ9"/>
<keyword evidence="2" id="KW-1133">Transmembrane helix</keyword>
<evidence type="ECO:0000256" key="3">
    <source>
        <dbReference type="SAM" id="SignalP"/>
    </source>
</evidence>
<dbReference type="EMBL" id="KZ110598">
    <property type="protein sequence ID" value="OSX61763.1"/>
    <property type="molecule type" value="Genomic_DNA"/>
</dbReference>
<evidence type="ECO:0000256" key="1">
    <source>
        <dbReference type="SAM" id="MobiDB-lite"/>
    </source>
</evidence>
<protein>
    <submittedName>
        <fullName evidence="4">Uncharacterized protein</fullName>
    </submittedName>
</protein>
<feature type="region of interest" description="Disordered" evidence="1">
    <location>
        <begin position="305"/>
        <end position="326"/>
    </location>
</feature>
<proteinExistence type="predicted"/>
<feature type="signal peptide" evidence="3">
    <location>
        <begin position="1"/>
        <end position="17"/>
    </location>
</feature>
<keyword evidence="2" id="KW-0812">Transmembrane</keyword>
<feature type="compositionally biased region" description="Basic residues" evidence="1">
    <location>
        <begin position="308"/>
        <end position="317"/>
    </location>
</feature>
<name>A0A1X6MZZ9_9APHY</name>